<evidence type="ECO:0000313" key="3">
    <source>
        <dbReference type="Proteomes" id="UP000196317"/>
    </source>
</evidence>
<comment type="caution">
    <text evidence="2">The sequence shown here is derived from an EMBL/GenBank/DDBJ whole genome shotgun (WGS) entry which is preliminary data.</text>
</comment>
<gene>
    <name evidence="2" type="ORF">B9N65_10735</name>
</gene>
<sequence length="67" mass="7932">LSKSEVVKIKYDILDLIEKNGFCEYYDLIEFLKNDNIERLEIAMNNTLFFNTYLKSKRHKGLKNGIS</sequence>
<proteinExistence type="predicted"/>
<dbReference type="RefSeq" id="WP_219336887.1">
    <property type="nucleotide sequence ID" value="NZ_NDYN01000023.1"/>
</dbReference>
<evidence type="ECO:0000259" key="1">
    <source>
        <dbReference type="Pfam" id="PF21861"/>
    </source>
</evidence>
<evidence type="ECO:0000313" key="2">
    <source>
        <dbReference type="EMBL" id="OUT06703.1"/>
    </source>
</evidence>
<dbReference type="Proteomes" id="UP000196317">
    <property type="component" value="Unassembled WGS sequence"/>
</dbReference>
<dbReference type="EMBL" id="NDYN01000023">
    <property type="protein sequence ID" value="OUT06703.1"/>
    <property type="molecule type" value="Genomic_DNA"/>
</dbReference>
<organism evidence="2 3">
    <name type="scientific">Campylobacter concisus</name>
    <dbReference type="NCBI Taxonomy" id="199"/>
    <lineage>
        <taxon>Bacteria</taxon>
        <taxon>Pseudomonadati</taxon>
        <taxon>Campylobacterota</taxon>
        <taxon>Epsilonproteobacteria</taxon>
        <taxon>Campylobacterales</taxon>
        <taxon>Campylobacteraceae</taxon>
        <taxon>Campylobacter</taxon>
    </lineage>
</organism>
<protein>
    <recommendedName>
        <fullName evidence="1">Replication protein RepB C-terminal domain-containing protein</fullName>
    </recommendedName>
</protein>
<feature type="non-terminal residue" evidence="2">
    <location>
        <position position="1"/>
    </location>
</feature>
<reference evidence="2 3" key="1">
    <citation type="submission" date="2017-04" db="EMBL/GenBank/DDBJ databases">
        <title>Complete genome of Campylobacter concisus ATCC 33237T and draft genomes for an additional eight well characterized C. concisus strains.</title>
        <authorList>
            <person name="Cornelius A.J."/>
            <person name="Miller W.G."/>
            <person name="Lastovica A.J."/>
            <person name="On S.L."/>
            <person name="French N.P."/>
            <person name="Vandenberg O."/>
            <person name="Biggs P.J."/>
        </authorList>
    </citation>
    <scope>NUCLEOTIDE SEQUENCE [LARGE SCALE GENOMIC DNA]</scope>
    <source>
        <strain evidence="2 3">CCUG 19995</strain>
    </source>
</reference>
<dbReference type="AlphaFoldDB" id="A0A1Y5MHT1"/>
<accession>A0A1Y5MHT1</accession>
<feature type="domain" description="Replication protein RepB C-terminal" evidence="1">
    <location>
        <begin position="12"/>
        <end position="59"/>
    </location>
</feature>
<dbReference type="InterPro" id="IPR053923">
    <property type="entry name" value="RepB_C"/>
</dbReference>
<name>A0A1Y5MHT1_9BACT</name>
<dbReference type="Pfam" id="PF21861">
    <property type="entry name" value="RepB_C"/>
    <property type="match status" value="1"/>
</dbReference>